<sequence length="210" mass="23017">MSGSFSAMKLGIIDYGAGNLGSLRNAFASLHQEAICVKNPDELHLYDKLILPGVGAFGDVCAVIRQKGFDEAITQYAKRGRYILGVCLGMQLLFDTSYEFGEHQGLGLIAGEIVRFANAPRLPHIGWNQCFFTQGGTAHTLLRGIDDGAFLYFVHSYHACLRDESVALGVCDYGDRFPAIIAKDNILGIQPHPEKSHNTGLQILQNFLEL</sequence>
<proteinExistence type="predicted"/>
<dbReference type="EC" id="4.3.2.10" evidence="1"/>
<comment type="caution">
    <text evidence="1">The sequence shown here is derived from an EMBL/GenBank/DDBJ whole genome shotgun (WGS) entry which is preliminary data.</text>
</comment>
<dbReference type="EMBL" id="JANURN010000009">
    <property type="protein sequence ID" value="MDL0082783.1"/>
    <property type="molecule type" value="Genomic_DNA"/>
</dbReference>
<keyword evidence="1" id="KW-0456">Lyase</keyword>
<name>A0ACC6FU98_9HELI</name>
<evidence type="ECO:0000313" key="2">
    <source>
        <dbReference type="Proteomes" id="UP001173802"/>
    </source>
</evidence>
<dbReference type="Proteomes" id="UP001173802">
    <property type="component" value="Unassembled WGS sequence"/>
</dbReference>
<evidence type="ECO:0000313" key="1">
    <source>
        <dbReference type="EMBL" id="MDL0082783.1"/>
    </source>
</evidence>
<accession>A0ACC6FU98</accession>
<organism evidence="1 2">
    <name type="scientific">Helicobacter zhangjianzhongii</name>
    <dbReference type="NCBI Taxonomy" id="2974574"/>
    <lineage>
        <taxon>Bacteria</taxon>
        <taxon>Pseudomonadati</taxon>
        <taxon>Campylobacterota</taxon>
        <taxon>Epsilonproteobacteria</taxon>
        <taxon>Campylobacterales</taxon>
        <taxon>Helicobacteraceae</taxon>
        <taxon>Helicobacter</taxon>
    </lineage>
</organism>
<protein>
    <submittedName>
        <fullName evidence="1">Imidazole glycerol phosphate synthase subunit HisH</fullName>
        <ecNumber evidence="1">4.3.2.10</ecNumber>
    </submittedName>
</protein>
<keyword evidence="2" id="KW-1185">Reference proteome</keyword>
<reference evidence="1 2" key="1">
    <citation type="journal article" date="2023" name="Microorganisms">
        <title>Isolation and Genomic Characteristics of Cat-Borne Campylobacter felis sp. nov. and Sheep-Borne Campylobacter ovis sp. nov.</title>
        <authorList>
            <person name="Wang H."/>
            <person name="Li Y."/>
            <person name="Gu Y."/>
            <person name="Zhou G."/>
            <person name="Chen X."/>
            <person name="Zhang X."/>
            <person name="Shao Z."/>
            <person name="Zhang J."/>
            <person name="Zhang M."/>
        </authorList>
    </citation>
    <scope>NUCLEOTIDE SEQUENCE [LARGE SCALE GENOMIC DNA]</scope>
    <source>
        <strain evidence="1 2">XJK30-2</strain>
    </source>
</reference>
<gene>
    <name evidence="1" type="primary">hisH</name>
    <name evidence="1" type="ORF">NYG90_08900</name>
</gene>